<dbReference type="EMBL" id="RCOR01000014">
    <property type="protein sequence ID" value="RSN70105.1"/>
    <property type="molecule type" value="Genomic_DNA"/>
</dbReference>
<evidence type="ECO:0000256" key="4">
    <source>
        <dbReference type="ARBA" id="ARBA00022679"/>
    </source>
</evidence>
<dbReference type="GO" id="GO:0005524">
    <property type="term" value="F:ATP binding"/>
    <property type="evidence" value="ECO:0007669"/>
    <property type="project" value="UniProtKB-KW"/>
</dbReference>
<comment type="similarity">
    <text evidence="1">Belongs to the protein kinase superfamily. RIO-type Ser/Thr kinase family.</text>
</comment>
<dbReference type="SMART" id="SM00090">
    <property type="entry name" value="RIO"/>
    <property type="match status" value="1"/>
</dbReference>
<keyword evidence="4" id="KW-0808">Transferase</keyword>
<dbReference type="InterPro" id="IPR000687">
    <property type="entry name" value="RIO_kinase"/>
</dbReference>
<evidence type="ECO:0000256" key="5">
    <source>
        <dbReference type="ARBA" id="ARBA00022723"/>
    </source>
</evidence>
<comment type="catalytic activity">
    <reaction evidence="11">
        <text>L-seryl-[protein] + ATP = O-phospho-L-seryl-[protein] + ADP + H(+)</text>
        <dbReference type="Rhea" id="RHEA:17989"/>
        <dbReference type="Rhea" id="RHEA-COMP:9863"/>
        <dbReference type="Rhea" id="RHEA-COMP:11604"/>
        <dbReference type="ChEBI" id="CHEBI:15378"/>
        <dbReference type="ChEBI" id="CHEBI:29999"/>
        <dbReference type="ChEBI" id="CHEBI:30616"/>
        <dbReference type="ChEBI" id="CHEBI:83421"/>
        <dbReference type="ChEBI" id="CHEBI:456216"/>
        <dbReference type="EC" id="2.7.11.1"/>
    </reaction>
</comment>
<evidence type="ECO:0000313" key="14">
    <source>
        <dbReference type="Proteomes" id="UP000278149"/>
    </source>
</evidence>
<gene>
    <name evidence="13" type="ORF">D9Q81_02015</name>
</gene>
<evidence type="ECO:0000256" key="3">
    <source>
        <dbReference type="ARBA" id="ARBA00022527"/>
    </source>
</evidence>
<dbReference type="EC" id="2.7.11.1" evidence="2"/>
<dbReference type="InterPro" id="IPR011009">
    <property type="entry name" value="Kinase-like_dom_sf"/>
</dbReference>
<dbReference type="InterPro" id="IPR018934">
    <property type="entry name" value="RIO_dom"/>
</dbReference>
<dbReference type="GeneID" id="6094726"/>
<keyword evidence="8" id="KW-0067">ATP-binding</keyword>
<organism evidence="13 14">
    <name type="scientific">Candidatus Korarchaeum cryptofilum</name>
    <dbReference type="NCBI Taxonomy" id="498846"/>
    <lineage>
        <taxon>Archaea</taxon>
        <taxon>Thermoproteota</taxon>
        <taxon>Candidatus Korarchaeia</taxon>
        <taxon>Candidatus Korarchaeales</taxon>
        <taxon>Candidatus Korarchaeaceae</taxon>
        <taxon>Candidatus Korarchaeum</taxon>
    </lineage>
</organism>
<evidence type="ECO:0000256" key="8">
    <source>
        <dbReference type="ARBA" id="ARBA00022840"/>
    </source>
</evidence>
<dbReference type="SUPFAM" id="SSF56112">
    <property type="entry name" value="Protein kinase-like (PK-like)"/>
    <property type="match status" value="1"/>
</dbReference>
<keyword evidence="7 13" id="KW-0418">Kinase</keyword>
<evidence type="ECO:0000259" key="12">
    <source>
        <dbReference type="SMART" id="SM00090"/>
    </source>
</evidence>
<dbReference type="PANTHER" id="PTHR45723">
    <property type="entry name" value="SERINE/THREONINE-PROTEIN KINASE RIO1"/>
    <property type="match status" value="1"/>
</dbReference>
<evidence type="ECO:0000256" key="6">
    <source>
        <dbReference type="ARBA" id="ARBA00022741"/>
    </source>
</evidence>
<dbReference type="RefSeq" id="WP_012310092.1">
    <property type="nucleotide sequence ID" value="NZ_RCOR01000014.1"/>
</dbReference>
<proteinExistence type="inferred from homology"/>
<dbReference type="GO" id="GO:0046872">
    <property type="term" value="F:metal ion binding"/>
    <property type="evidence" value="ECO:0007669"/>
    <property type="project" value="UniProtKB-KW"/>
</dbReference>
<evidence type="ECO:0000313" key="13">
    <source>
        <dbReference type="EMBL" id="RSN70105.1"/>
    </source>
</evidence>
<dbReference type="InterPro" id="IPR051272">
    <property type="entry name" value="RIO-type_Ser/Thr_kinase"/>
</dbReference>
<feature type="domain" description="RIO kinase" evidence="12">
    <location>
        <begin position="23"/>
        <end position="253"/>
    </location>
</feature>
<evidence type="ECO:0000256" key="2">
    <source>
        <dbReference type="ARBA" id="ARBA00012513"/>
    </source>
</evidence>
<reference evidence="13 14" key="1">
    <citation type="submission" date="2018-10" db="EMBL/GenBank/DDBJ databases">
        <title>Co-occurring genomic capacity for anaerobic methane metabolism and dissimilatory sulfite reduction discovered in the Korarchaeota.</title>
        <authorList>
            <person name="Mckay L.J."/>
            <person name="Dlakic M."/>
            <person name="Fields M.W."/>
            <person name="Delmont T.O."/>
            <person name="Eren A.M."/>
            <person name="Jay Z.J."/>
            <person name="Klingelsmith K.B."/>
            <person name="Rusch D.B."/>
            <person name="Inskeep W.P."/>
        </authorList>
    </citation>
    <scope>NUCLEOTIDE SEQUENCE [LARGE SCALE GENOMIC DNA]</scope>
    <source>
        <strain evidence="13 14">WS</strain>
    </source>
</reference>
<evidence type="ECO:0000256" key="7">
    <source>
        <dbReference type="ARBA" id="ARBA00022777"/>
    </source>
</evidence>
<evidence type="ECO:0000256" key="1">
    <source>
        <dbReference type="ARBA" id="ARBA00009196"/>
    </source>
</evidence>
<dbReference type="GO" id="GO:0004674">
    <property type="term" value="F:protein serine/threonine kinase activity"/>
    <property type="evidence" value="ECO:0007669"/>
    <property type="project" value="UniProtKB-KW"/>
</dbReference>
<dbReference type="OMA" id="EIRCAKV"/>
<sequence length="267" mass="31120">MSYEDIEERIERALEKGEKRVKDEEYYEVKQLVFDERTVRNLLKLFNKGVIDDLTWIVSSGKESVVLAGRGGGIELAVKIHRVYTANFKKYLDYMDHRFPIVRDKEKLIYLWAKKEFRNLKRMSEGGIRVPRPIDVAGNIVVMEFIGEDAAPAPLLKDIEELGSPRELRDAILEDVRKCYVKAGLVHGDLSEYNIIYWKDSHWIIDVSQAVVTEHPMSYSLLIRDLERVIMFFKRRYGIDSTDPRELADEIVKERGSRFEGDKDTDT</sequence>
<evidence type="ECO:0000256" key="10">
    <source>
        <dbReference type="ARBA" id="ARBA00047899"/>
    </source>
</evidence>
<dbReference type="Gene3D" id="1.10.510.10">
    <property type="entry name" value="Transferase(Phosphotransferase) domain 1"/>
    <property type="match status" value="1"/>
</dbReference>
<dbReference type="Gene3D" id="3.30.200.20">
    <property type="entry name" value="Phosphorylase Kinase, domain 1"/>
    <property type="match status" value="1"/>
</dbReference>
<comment type="catalytic activity">
    <reaction evidence="10">
        <text>L-threonyl-[protein] + ATP = O-phospho-L-threonyl-[protein] + ADP + H(+)</text>
        <dbReference type="Rhea" id="RHEA:46608"/>
        <dbReference type="Rhea" id="RHEA-COMP:11060"/>
        <dbReference type="Rhea" id="RHEA-COMP:11605"/>
        <dbReference type="ChEBI" id="CHEBI:15378"/>
        <dbReference type="ChEBI" id="CHEBI:30013"/>
        <dbReference type="ChEBI" id="CHEBI:30616"/>
        <dbReference type="ChEBI" id="CHEBI:61977"/>
        <dbReference type="ChEBI" id="CHEBI:456216"/>
        <dbReference type="EC" id="2.7.11.1"/>
    </reaction>
</comment>
<dbReference type="AlphaFoldDB" id="A0A429G8J9"/>
<keyword evidence="5" id="KW-0479">Metal-binding</keyword>
<dbReference type="Proteomes" id="UP000278149">
    <property type="component" value="Unassembled WGS sequence"/>
</dbReference>
<name>A0A429G8J9_9CREN</name>
<keyword evidence="9" id="KW-0460">Magnesium</keyword>
<dbReference type="CDD" id="cd05145">
    <property type="entry name" value="RIO1_like"/>
    <property type="match status" value="1"/>
</dbReference>
<dbReference type="PROSITE" id="PS01245">
    <property type="entry name" value="RIO1"/>
    <property type="match status" value="1"/>
</dbReference>
<comment type="caution">
    <text evidence="13">The sequence shown here is derived from an EMBL/GenBank/DDBJ whole genome shotgun (WGS) entry which is preliminary data.</text>
</comment>
<dbReference type="Pfam" id="PF01163">
    <property type="entry name" value="RIO1"/>
    <property type="match status" value="1"/>
</dbReference>
<keyword evidence="3" id="KW-0723">Serine/threonine-protein kinase</keyword>
<evidence type="ECO:0000256" key="9">
    <source>
        <dbReference type="ARBA" id="ARBA00022842"/>
    </source>
</evidence>
<keyword evidence="6" id="KW-0547">Nucleotide-binding</keyword>
<accession>A0A429G8J9</accession>
<evidence type="ECO:0000256" key="11">
    <source>
        <dbReference type="ARBA" id="ARBA00048679"/>
    </source>
</evidence>
<dbReference type="InterPro" id="IPR018935">
    <property type="entry name" value="RIO_kinase_CS"/>
</dbReference>
<protein>
    <recommendedName>
        <fullName evidence="2">non-specific serine/threonine protein kinase</fullName>
        <ecNumber evidence="2">2.7.11.1</ecNumber>
    </recommendedName>
</protein>